<name>A0A2C9CEA8_KUEST</name>
<sequence>MEQIFAQARIYLIVLVFFVSCFLGLNSKVSLPALALRSIIIAGIRVL</sequence>
<dbReference type="RefSeq" id="WP_157820339.1">
    <property type="nucleotide sequence ID" value="NZ_LT934425.1"/>
</dbReference>
<dbReference type="EMBL" id="LT934425">
    <property type="protein sequence ID" value="SOH03077.1"/>
    <property type="molecule type" value="Genomic_DNA"/>
</dbReference>
<protein>
    <submittedName>
        <fullName evidence="2">Uncharacterized protein</fullName>
    </submittedName>
</protein>
<accession>A0A2C9CEA8</accession>
<evidence type="ECO:0000313" key="2">
    <source>
        <dbReference type="EMBL" id="SOH03077.1"/>
    </source>
</evidence>
<organism evidence="2 3">
    <name type="scientific">Kuenenia stuttgartiensis</name>
    <dbReference type="NCBI Taxonomy" id="174633"/>
    <lineage>
        <taxon>Bacteria</taxon>
        <taxon>Pseudomonadati</taxon>
        <taxon>Planctomycetota</taxon>
        <taxon>Candidatus Brocadiia</taxon>
        <taxon>Candidatus Brocadiales</taxon>
        <taxon>Candidatus Brocadiaceae</taxon>
        <taxon>Candidatus Kuenenia</taxon>
    </lineage>
</organism>
<dbReference type="AlphaFoldDB" id="A0A2C9CEA8"/>
<feature type="transmembrane region" description="Helical" evidence="1">
    <location>
        <begin position="6"/>
        <end position="25"/>
    </location>
</feature>
<evidence type="ECO:0000256" key="1">
    <source>
        <dbReference type="SAM" id="Phobius"/>
    </source>
</evidence>
<proteinExistence type="predicted"/>
<gene>
    <name evidence="2" type="ORF">KSMBR1_0563</name>
</gene>
<reference evidence="3" key="1">
    <citation type="submission" date="2017-10" db="EMBL/GenBank/DDBJ databases">
        <authorList>
            <person name="Frank J."/>
        </authorList>
    </citation>
    <scope>NUCLEOTIDE SEQUENCE [LARGE SCALE GENOMIC DNA]</scope>
</reference>
<dbReference type="Proteomes" id="UP000221734">
    <property type="component" value="Chromosome Kuenenia_stuttgartiensis_MBR1"/>
</dbReference>
<evidence type="ECO:0000313" key="3">
    <source>
        <dbReference type="Proteomes" id="UP000221734"/>
    </source>
</evidence>
<keyword evidence="1" id="KW-0472">Membrane</keyword>
<keyword evidence="1" id="KW-0812">Transmembrane</keyword>
<dbReference type="OrthoDB" id="9934482at2"/>
<keyword evidence="1" id="KW-1133">Transmembrane helix</keyword>
<dbReference type="KEGG" id="kst:KSMBR1_0563"/>
<keyword evidence="3" id="KW-1185">Reference proteome</keyword>